<proteinExistence type="predicted"/>
<sequence>MVLVIMVYQSDSRSAWLFPTAEHITLRSALAALAGLAS</sequence>
<dbReference type="EMBL" id="ALAB01000001">
    <property type="protein sequence ID" value="EJI87045.1"/>
    <property type="molecule type" value="Genomic_DNA"/>
</dbReference>
<name>J1YGF8_9ALTE</name>
<protein>
    <submittedName>
        <fullName evidence="1">Uncharacterized protein</fullName>
    </submittedName>
</protein>
<gene>
    <name evidence="1" type="ORF">AEST_00860</name>
</gene>
<dbReference type="AlphaFoldDB" id="J1YGF8"/>
<dbReference type="Proteomes" id="UP000012043">
    <property type="component" value="Unassembled WGS sequence"/>
</dbReference>
<dbReference type="PATRIC" id="fig|1197174.4.peg.84"/>
<evidence type="ECO:0000313" key="2">
    <source>
        <dbReference type="Proteomes" id="UP000012043"/>
    </source>
</evidence>
<comment type="caution">
    <text evidence="1">The sequence shown here is derived from an EMBL/GenBank/DDBJ whole genome shotgun (WGS) entry which is preliminary data.</text>
</comment>
<organism evidence="1 2">
    <name type="scientific">Alishewanella aestuarii B11</name>
    <dbReference type="NCBI Taxonomy" id="1197174"/>
    <lineage>
        <taxon>Bacteria</taxon>
        <taxon>Pseudomonadati</taxon>
        <taxon>Pseudomonadota</taxon>
        <taxon>Gammaproteobacteria</taxon>
        <taxon>Alteromonadales</taxon>
        <taxon>Alteromonadaceae</taxon>
        <taxon>Alishewanella</taxon>
    </lineage>
</organism>
<keyword evidence="2" id="KW-1185">Reference proteome</keyword>
<accession>J1YGF8</accession>
<evidence type="ECO:0000313" key="1">
    <source>
        <dbReference type="EMBL" id="EJI87045.1"/>
    </source>
</evidence>
<reference evidence="1 2" key="1">
    <citation type="journal article" date="2012" name="J. Bacteriol.">
        <title>Genome Sequence of Pectin-Degrading Alishewanella aestuarii Strain B11T, Isolated from Tidal Flat Sediment.</title>
        <authorList>
            <person name="Jung J."/>
            <person name="Choi S."/>
            <person name="Chun J."/>
            <person name="Park W."/>
        </authorList>
    </citation>
    <scope>NUCLEOTIDE SEQUENCE [LARGE SCALE GENOMIC DNA]</scope>
    <source>
        <strain evidence="1 2">B11</strain>
    </source>
</reference>